<dbReference type="EMBL" id="GG697331">
    <property type="protein sequence ID" value="EFQ25130.1"/>
    <property type="molecule type" value="Genomic_DNA"/>
</dbReference>
<feature type="transmembrane region" description="Helical" evidence="7">
    <location>
        <begin position="167"/>
        <end position="191"/>
    </location>
</feature>
<feature type="transmembrane region" description="Helical" evidence="7">
    <location>
        <begin position="453"/>
        <end position="472"/>
    </location>
</feature>
<dbReference type="Proteomes" id="UP000008782">
    <property type="component" value="Unassembled WGS sequence"/>
</dbReference>
<dbReference type="VEuPathDB" id="FungiDB:GLRG_00274"/>
<feature type="domain" description="Golgi pH regulator conserved" evidence="9">
    <location>
        <begin position="203"/>
        <end position="272"/>
    </location>
</feature>
<dbReference type="GeneID" id="24405639"/>
<dbReference type="STRING" id="645133.E3Q229"/>
<comment type="subcellular location">
    <subcellularLocation>
        <location evidence="1">Membrane</location>
        <topology evidence="1">Multi-pass membrane protein</topology>
    </subcellularLocation>
</comment>
<dbReference type="HOGENOM" id="CLU_039213_0_0_1"/>
<sequence>MPWFSSSCDESACAAVDPNAPSTVGLLFSLLPFIATFATVAAVADRKIFPKLARVHEAHDGEDHYLPSHAPPSLRQAHAEHGQKSPRRRVAAAVFSTTIALATVLGELILSEISDLVSRRAREVGLRFTVPTLLVLLVGIIPFLEIQSVISGLGWKFQRNSRGKIPQFAWGVLLLVFSGWLFAFWSLGSLVGLDKTTTAGGGVLRACLERIGVIGISLMAMLSGFAAVSSPWHTLGAASERRKRPITEADISRKEAGLDATNEMLLTKRHRLQALERKASEAQAASSSSGGFMGKMMGAVRGMGGDEAEMRALRLEIAGLETMEANLGSSLGMMRSRQAADARAATPLGKLLAVPHYIFSLYCLYRILATTLAMLRRTYYPSSSFSSSDPINRFLGLLARHWDPKLDQIAWARQISFLLSGVMLAASANSVLQTFHLFSKWLPGLLYQAQANLALLIGQITAVYVISAALLLRSNLPREMGSAVGDALEGALEPRFVDWWFEGWFLMSCAVTGLGVWISRKIGREDWDEYGSEEMGAKRM</sequence>
<protein>
    <recommendedName>
        <fullName evidence="12">Golgi pH regulator</fullName>
    </recommendedName>
</protein>
<feature type="transmembrane region" description="Helical" evidence="7">
    <location>
        <begin position="357"/>
        <end position="375"/>
    </location>
</feature>
<dbReference type="GO" id="GO:0016020">
    <property type="term" value="C:membrane"/>
    <property type="evidence" value="ECO:0007669"/>
    <property type="project" value="UniProtKB-SubCell"/>
</dbReference>
<feature type="coiled-coil region" evidence="5">
    <location>
        <begin position="258"/>
        <end position="285"/>
    </location>
</feature>
<dbReference type="RefSeq" id="XP_008089150.1">
    <property type="nucleotide sequence ID" value="XM_008090959.1"/>
</dbReference>
<dbReference type="AlphaFoldDB" id="E3Q229"/>
<evidence type="ECO:0000256" key="4">
    <source>
        <dbReference type="ARBA" id="ARBA00023136"/>
    </source>
</evidence>
<dbReference type="Pfam" id="PF12537">
    <property type="entry name" value="GPHR_N"/>
    <property type="match status" value="1"/>
</dbReference>
<evidence type="ECO:0000313" key="10">
    <source>
        <dbReference type="EMBL" id="EFQ25130.1"/>
    </source>
</evidence>
<dbReference type="InterPro" id="IPR022535">
    <property type="entry name" value="Golgi_pH-regulator_cons_dom"/>
</dbReference>
<evidence type="ECO:0000259" key="8">
    <source>
        <dbReference type="Pfam" id="PF12430"/>
    </source>
</evidence>
<evidence type="ECO:0000256" key="2">
    <source>
        <dbReference type="ARBA" id="ARBA00022692"/>
    </source>
</evidence>
<feature type="region of interest" description="Disordered" evidence="6">
    <location>
        <begin position="65"/>
        <end position="85"/>
    </location>
</feature>
<dbReference type="PANTHER" id="PTHR15948:SF0">
    <property type="entry name" value="GOLGI PH REGULATOR A-RELATED"/>
    <property type="match status" value="1"/>
</dbReference>
<evidence type="ECO:0000313" key="11">
    <source>
        <dbReference type="Proteomes" id="UP000008782"/>
    </source>
</evidence>
<evidence type="ECO:0000256" key="1">
    <source>
        <dbReference type="ARBA" id="ARBA00004141"/>
    </source>
</evidence>
<evidence type="ECO:0008006" key="12">
    <source>
        <dbReference type="Google" id="ProtNLM"/>
    </source>
</evidence>
<feature type="transmembrane region" description="Helical" evidence="7">
    <location>
        <begin position="499"/>
        <end position="518"/>
    </location>
</feature>
<keyword evidence="11" id="KW-1185">Reference proteome</keyword>
<dbReference type="eggNOG" id="KOG2417">
    <property type="taxonomic scope" value="Eukaryota"/>
</dbReference>
<organism evidence="11">
    <name type="scientific">Colletotrichum graminicola (strain M1.001 / M2 / FGSC 10212)</name>
    <name type="common">Maize anthracnose fungus</name>
    <name type="synonym">Glomerella graminicola</name>
    <dbReference type="NCBI Taxonomy" id="645133"/>
    <lineage>
        <taxon>Eukaryota</taxon>
        <taxon>Fungi</taxon>
        <taxon>Dikarya</taxon>
        <taxon>Ascomycota</taxon>
        <taxon>Pezizomycotina</taxon>
        <taxon>Sordariomycetes</taxon>
        <taxon>Hypocreomycetidae</taxon>
        <taxon>Glomerellales</taxon>
        <taxon>Glomerellaceae</taxon>
        <taxon>Colletotrichum</taxon>
        <taxon>Colletotrichum graminicola species complex</taxon>
    </lineage>
</organism>
<proteinExistence type="predicted"/>
<feature type="transmembrane region" description="Helical" evidence="7">
    <location>
        <begin position="130"/>
        <end position="155"/>
    </location>
</feature>
<evidence type="ECO:0000256" key="6">
    <source>
        <dbReference type="SAM" id="MobiDB-lite"/>
    </source>
</evidence>
<reference evidence="11" key="1">
    <citation type="journal article" date="2012" name="Nat. Genet.">
        <title>Lifestyle transitions in plant pathogenic Colletotrichum fungi deciphered by genome and transcriptome analyses.</title>
        <authorList>
            <person name="O'Connell R.J."/>
            <person name="Thon M.R."/>
            <person name="Hacquard S."/>
            <person name="Amyotte S.G."/>
            <person name="Kleemann J."/>
            <person name="Torres M.F."/>
            <person name="Damm U."/>
            <person name="Buiate E.A."/>
            <person name="Epstein L."/>
            <person name="Alkan N."/>
            <person name="Altmueller J."/>
            <person name="Alvarado-Balderrama L."/>
            <person name="Bauser C.A."/>
            <person name="Becker C."/>
            <person name="Birren B.W."/>
            <person name="Chen Z."/>
            <person name="Choi J."/>
            <person name="Crouch J.A."/>
            <person name="Duvick J.P."/>
            <person name="Farman M.A."/>
            <person name="Gan P."/>
            <person name="Heiman D."/>
            <person name="Henrissat B."/>
            <person name="Howard R.J."/>
            <person name="Kabbage M."/>
            <person name="Koch C."/>
            <person name="Kracher B."/>
            <person name="Kubo Y."/>
            <person name="Law A.D."/>
            <person name="Lebrun M.-H."/>
            <person name="Lee Y.-H."/>
            <person name="Miyara I."/>
            <person name="Moore N."/>
            <person name="Neumann U."/>
            <person name="Nordstroem K."/>
            <person name="Panaccione D.G."/>
            <person name="Panstruga R."/>
            <person name="Place M."/>
            <person name="Proctor R.H."/>
            <person name="Prusky D."/>
            <person name="Rech G."/>
            <person name="Reinhardt R."/>
            <person name="Rollins J.A."/>
            <person name="Rounsley S."/>
            <person name="Schardl C.L."/>
            <person name="Schwartz D.C."/>
            <person name="Shenoy N."/>
            <person name="Shirasu K."/>
            <person name="Sikhakolli U.R."/>
            <person name="Stueber K."/>
            <person name="Sukno S.A."/>
            <person name="Sweigard J.A."/>
            <person name="Takano Y."/>
            <person name="Takahara H."/>
            <person name="Trail F."/>
            <person name="van der Does H.C."/>
            <person name="Voll L.M."/>
            <person name="Will I."/>
            <person name="Young S."/>
            <person name="Zeng Q."/>
            <person name="Zhang J."/>
            <person name="Zhou S."/>
            <person name="Dickman M.B."/>
            <person name="Schulze-Lefert P."/>
            <person name="Ver Loren van Themaat E."/>
            <person name="Ma L.-J."/>
            <person name="Vaillancourt L.J."/>
        </authorList>
    </citation>
    <scope>NUCLEOTIDE SEQUENCE [LARGE SCALE GENOMIC DNA]</scope>
    <source>
        <strain evidence="11">M1.001 / M2 / FGSC 10212</strain>
    </source>
</reference>
<keyword evidence="2 7" id="KW-0812">Transmembrane</keyword>
<evidence type="ECO:0000256" key="3">
    <source>
        <dbReference type="ARBA" id="ARBA00022989"/>
    </source>
</evidence>
<evidence type="ECO:0000256" key="5">
    <source>
        <dbReference type="SAM" id="Coils"/>
    </source>
</evidence>
<evidence type="ECO:0000256" key="7">
    <source>
        <dbReference type="SAM" id="Phobius"/>
    </source>
</evidence>
<dbReference type="OrthoDB" id="264392at2759"/>
<dbReference type="PANTHER" id="PTHR15948">
    <property type="entry name" value="G-PROTEIN COUPLED RECEPTOR 89-RELATED"/>
    <property type="match status" value="1"/>
</dbReference>
<gene>
    <name evidence="10" type="ORF">GLRG_00274</name>
</gene>
<name>E3Q229_COLGM</name>
<feature type="transmembrane region" description="Helical" evidence="7">
    <location>
        <begin position="211"/>
        <end position="235"/>
    </location>
</feature>
<feature type="transmembrane region" description="Helical" evidence="7">
    <location>
        <begin position="90"/>
        <end position="110"/>
    </location>
</feature>
<feature type="domain" description="Abscisic acid G-protein coupled receptor-like" evidence="8">
    <location>
        <begin position="343"/>
        <end position="521"/>
    </location>
</feature>
<evidence type="ECO:0000259" key="9">
    <source>
        <dbReference type="Pfam" id="PF12537"/>
    </source>
</evidence>
<keyword evidence="5" id="KW-0175">Coiled coil</keyword>
<accession>E3Q229</accession>
<feature type="transmembrane region" description="Helical" evidence="7">
    <location>
        <begin position="24"/>
        <end position="44"/>
    </location>
</feature>
<feature type="transmembrane region" description="Helical" evidence="7">
    <location>
        <begin position="411"/>
        <end position="432"/>
    </location>
</feature>
<keyword evidence="4 7" id="KW-0472">Membrane</keyword>
<dbReference type="InterPro" id="IPR025969">
    <property type="entry name" value="ABA_GPCR_dom"/>
</dbReference>
<keyword evidence="3 7" id="KW-1133">Transmembrane helix</keyword>
<dbReference type="Pfam" id="PF12430">
    <property type="entry name" value="ABA_GPCR"/>
    <property type="match status" value="1"/>
</dbReference>
<dbReference type="InterPro" id="IPR015672">
    <property type="entry name" value="GPHR/GTG"/>
</dbReference>